<accession>A0ABR2SAA6</accession>
<dbReference type="Pfam" id="PF23250">
    <property type="entry name" value="zf_DPOE_2"/>
    <property type="match status" value="1"/>
</dbReference>
<organism evidence="1 2">
    <name type="scientific">Hibiscus sabdariffa</name>
    <name type="common">roselle</name>
    <dbReference type="NCBI Taxonomy" id="183260"/>
    <lineage>
        <taxon>Eukaryota</taxon>
        <taxon>Viridiplantae</taxon>
        <taxon>Streptophyta</taxon>
        <taxon>Embryophyta</taxon>
        <taxon>Tracheophyta</taxon>
        <taxon>Spermatophyta</taxon>
        <taxon>Magnoliopsida</taxon>
        <taxon>eudicotyledons</taxon>
        <taxon>Gunneridae</taxon>
        <taxon>Pentapetalae</taxon>
        <taxon>rosids</taxon>
        <taxon>malvids</taxon>
        <taxon>Malvales</taxon>
        <taxon>Malvaceae</taxon>
        <taxon>Malvoideae</taxon>
        <taxon>Hibiscus</taxon>
    </lineage>
</organism>
<sequence>MSSFHLTQCDLQQKLCLSSLKLADDFAESFGSYCNDRRDLDLCRDSALLADEWCCAVPQCGQGYDWEMMENKLLQTIRQRENCIICEIQCAVRCRQVKAMWVCRLV</sequence>
<comment type="caution">
    <text evidence="1">The sequence shown here is derived from an EMBL/GenBank/DDBJ whole genome shotgun (WGS) entry which is preliminary data.</text>
</comment>
<protein>
    <submittedName>
        <fullName evidence="1">Uncharacterized protein</fullName>
    </submittedName>
</protein>
<reference evidence="1 2" key="1">
    <citation type="journal article" date="2024" name="G3 (Bethesda)">
        <title>Genome assembly of Hibiscus sabdariffa L. provides insights into metabolisms of medicinal natural products.</title>
        <authorList>
            <person name="Kim T."/>
        </authorList>
    </citation>
    <scope>NUCLEOTIDE SEQUENCE [LARGE SCALE GENOMIC DNA]</scope>
    <source>
        <strain evidence="1">TK-2024</strain>
        <tissue evidence="1">Old leaves</tissue>
    </source>
</reference>
<evidence type="ECO:0000313" key="1">
    <source>
        <dbReference type="EMBL" id="KAK9022156.1"/>
    </source>
</evidence>
<dbReference type="Proteomes" id="UP001396334">
    <property type="component" value="Unassembled WGS sequence"/>
</dbReference>
<keyword evidence="2" id="KW-1185">Reference proteome</keyword>
<dbReference type="EMBL" id="JBBPBN010000015">
    <property type="protein sequence ID" value="KAK9022156.1"/>
    <property type="molecule type" value="Genomic_DNA"/>
</dbReference>
<name>A0ABR2SAA6_9ROSI</name>
<evidence type="ECO:0000313" key="2">
    <source>
        <dbReference type="Proteomes" id="UP001396334"/>
    </source>
</evidence>
<gene>
    <name evidence="1" type="ORF">V6N11_002442</name>
</gene>
<proteinExistence type="predicted"/>